<dbReference type="GO" id="GO:0046872">
    <property type="term" value="F:metal ion binding"/>
    <property type="evidence" value="ECO:0007669"/>
    <property type="project" value="UniProtKB-KW"/>
</dbReference>
<evidence type="ECO:0000256" key="4">
    <source>
        <dbReference type="ARBA" id="ARBA00022723"/>
    </source>
</evidence>
<dbReference type="NCBIfam" id="TIGR00147">
    <property type="entry name" value="YegS/Rv2252/BmrU family lipid kinase"/>
    <property type="match status" value="1"/>
</dbReference>
<dbReference type="Gene3D" id="3.40.50.10330">
    <property type="entry name" value="Probable inorganic polyphosphate/atp-NAD kinase, domain 1"/>
    <property type="match status" value="1"/>
</dbReference>
<evidence type="ECO:0000259" key="9">
    <source>
        <dbReference type="PROSITE" id="PS50146"/>
    </source>
</evidence>
<dbReference type="SUPFAM" id="SSF111331">
    <property type="entry name" value="NAD kinase/diacylglycerol kinase-like"/>
    <property type="match status" value="1"/>
</dbReference>
<evidence type="ECO:0000313" key="11">
    <source>
        <dbReference type="Proteomes" id="UP000262969"/>
    </source>
</evidence>
<sequence>MRRKMLFIYNPNAGRGRIRTKLSHILEIFLRTDCEIVIYPTRQKMDAREIAKEYATKNECDAIICSGGDGTLNEVVGGLMEVGCSLPVGYIPSGTTNDFGYSLNIPKNMEKAAEIIVRGATLLCDVGSMNNSYFTYTAAFGLFTDVSYDTPQNFKNVLGRMAYILSGISKLHNVKFYHLRIEHEDKVLEDDFIYGMLANSNSIGGFRGITGSKVLLNDGLFELILIRRPNNLVELSGIINDLAHNVLTGKNIYYHRVNSVKIISESDMPWSLDGEYGGTTTEANIVIHKQAIPYICDRSELLESKETLEIL</sequence>
<evidence type="ECO:0000256" key="3">
    <source>
        <dbReference type="ARBA" id="ARBA00022516"/>
    </source>
</evidence>
<keyword evidence="7" id="KW-0594">Phospholipid biosynthesis</keyword>
<evidence type="ECO:0000256" key="7">
    <source>
        <dbReference type="ARBA" id="ARBA00023209"/>
    </source>
</evidence>
<evidence type="ECO:0000256" key="1">
    <source>
        <dbReference type="ARBA" id="ARBA00001946"/>
    </source>
</evidence>
<proteinExistence type="inferred from homology"/>
<dbReference type="Gene3D" id="2.60.200.40">
    <property type="match status" value="1"/>
</dbReference>
<dbReference type="SMART" id="SM00046">
    <property type="entry name" value="DAGKc"/>
    <property type="match status" value="1"/>
</dbReference>
<feature type="domain" description="DAGKc" evidence="9">
    <location>
        <begin position="1"/>
        <end position="133"/>
    </location>
</feature>
<accession>A0A3D2X5K5</accession>
<dbReference type="EMBL" id="DPVV01000208">
    <property type="protein sequence ID" value="HCL01997.1"/>
    <property type="molecule type" value="Genomic_DNA"/>
</dbReference>
<dbReference type="InterPro" id="IPR001206">
    <property type="entry name" value="Diacylglycerol_kinase_cat_dom"/>
</dbReference>
<reference evidence="10 11" key="1">
    <citation type="journal article" date="2018" name="Nat. Biotechnol.">
        <title>A standardized bacterial taxonomy based on genome phylogeny substantially revises the tree of life.</title>
        <authorList>
            <person name="Parks D.H."/>
            <person name="Chuvochina M."/>
            <person name="Waite D.W."/>
            <person name="Rinke C."/>
            <person name="Skarshewski A."/>
            <person name="Chaumeil P.A."/>
            <person name="Hugenholtz P."/>
        </authorList>
    </citation>
    <scope>NUCLEOTIDE SEQUENCE [LARGE SCALE GENOMIC DNA]</scope>
    <source>
        <strain evidence="10">UBA11728</strain>
    </source>
</reference>
<evidence type="ECO:0000256" key="6">
    <source>
        <dbReference type="ARBA" id="ARBA00023098"/>
    </source>
</evidence>
<keyword evidence="10" id="KW-0418">Kinase</keyword>
<dbReference type="AlphaFoldDB" id="A0A3D2X5K5"/>
<evidence type="ECO:0000256" key="8">
    <source>
        <dbReference type="ARBA" id="ARBA00023264"/>
    </source>
</evidence>
<name>A0A3D2X5K5_9FIRM</name>
<dbReference type="Pfam" id="PF00781">
    <property type="entry name" value="DAGK_cat"/>
    <property type="match status" value="1"/>
</dbReference>
<organism evidence="10 11">
    <name type="scientific">Lachnoclostridium phytofermentans</name>
    <dbReference type="NCBI Taxonomy" id="66219"/>
    <lineage>
        <taxon>Bacteria</taxon>
        <taxon>Bacillati</taxon>
        <taxon>Bacillota</taxon>
        <taxon>Clostridia</taxon>
        <taxon>Lachnospirales</taxon>
        <taxon>Lachnospiraceae</taxon>
    </lineage>
</organism>
<gene>
    <name evidence="10" type="ORF">DHW61_06200</name>
</gene>
<keyword evidence="3" id="KW-0444">Lipid biosynthesis</keyword>
<dbReference type="GO" id="GO:0005524">
    <property type="term" value="F:ATP binding"/>
    <property type="evidence" value="ECO:0007669"/>
    <property type="project" value="InterPro"/>
</dbReference>
<evidence type="ECO:0000256" key="5">
    <source>
        <dbReference type="ARBA" id="ARBA00022842"/>
    </source>
</evidence>
<evidence type="ECO:0000256" key="2">
    <source>
        <dbReference type="ARBA" id="ARBA00005983"/>
    </source>
</evidence>
<comment type="caution">
    <text evidence="10">The sequence shown here is derived from an EMBL/GenBank/DDBJ whole genome shotgun (WGS) entry which is preliminary data.</text>
</comment>
<dbReference type="InterPro" id="IPR005218">
    <property type="entry name" value="Diacylglycerol/lipid_kinase"/>
</dbReference>
<evidence type="ECO:0000313" key="10">
    <source>
        <dbReference type="EMBL" id="HCL01997.1"/>
    </source>
</evidence>
<dbReference type="InterPro" id="IPR050187">
    <property type="entry name" value="Lipid_Phosphate_FormReg"/>
</dbReference>
<keyword evidence="5" id="KW-0460">Magnesium</keyword>
<dbReference type="GO" id="GO:0008654">
    <property type="term" value="P:phospholipid biosynthetic process"/>
    <property type="evidence" value="ECO:0007669"/>
    <property type="project" value="UniProtKB-KW"/>
</dbReference>
<dbReference type="InterPro" id="IPR017438">
    <property type="entry name" value="ATP-NAD_kinase_N"/>
</dbReference>
<keyword evidence="6" id="KW-0443">Lipid metabolism</keyword>
<dbReference type="PROSITE" id="PS50146">
    <property type="entry name" value="DAGK"/>
    <property type="match status" value="1"/>
</dbReference>
<dbReference type="InterPro" id="IPR016064">
    <property type="entry name" value="NAD/diacylglycerol_kinase_sf"/>
</dbReference>
<comment type="similarity">
    <text evidence="2">Belongs to the diacylglycerol/lipid kinase family.</text>
</comment>
<comment type="cofactor">
    <cofactor evidence="1">
        <name>Mg(2+)</name>
        <dbReference type="ChEBI" id="CHEBI:18420"/>
    </cofactor>
</comment>
<keyword evidence="8" id="KW-1208">Phospholipid metabolism</keyword>
<keyword evidence="10" id="KW-0808">Transferase</keyword>
<keyword evidence="4" id="KW-0479">Metal-binding</keyword>
<dbReference type="GO" id="GO:0004143">
    <property type="term" value="F:ATP-dependent diacylglycerol kinase activity"/>
    <property type="evidence" value="ECO:0007669"/>
    <property type="project" value="TreeGrafter"/>
</dbReference>
<dbReference type="GO" id="GO:0005886">
    <property type="term" value="C:plasma membrane"/>
    <property type="evidence" value="ECO:0007669"/>
    <property type="project" value="TreeGrafter"/>
</dbReference>
<dbReference type="PANTHER" id="PTHR12358:SF106">
    <property type="entry name" value="LIPID KINASE YEGS"/>
    <property type="match status" value="1"/>
</dbReference>
<protein>
    <submittedName>
        <fullName evidence="10">Diacylglycerol kinase</fullName>
    </submittedName>
</protein>
<dbReference type="Proteomes" id="UP000262969">
    <property type="component" value="Unassembled WGS sequence"/>
</dbReference>
<dbReference type="PANTHER" id="PTHR12358">
    <property type="entry name" value="SPHINGOSINE KINASE"/>
    <property type="match status" value="1"/>
</dbReference>